<protein>
    <submittedName>
        <fullName evidence="2">Uncharacterized protein</fullName>
    </submittedName>
</protein>
<evidence type="ECO:0000256" key="1">
    <source>
        <dbReference type="SAM" id="MobiDB-lite"/>
    </source>
</evidence>
<dbReference type="Proteomes" id="UP001219525">
    <property type="component" value="Unassembled WGS sequence"/>
</dbReference>
<dbReference type="AlphaFoldDB" id="A0AAD7E5Y5"/>
<gene>
    <name evidence="2" type="ORF">GGX14DRAFT_384419</name>
</gene>
<reference evidence="2" key="1">
    <citation type="submission" date="2023-03" db="EMBL/GenBank/DDBJ databases">
        <title>Massive genome expansion in bonnet fungi (Mycena s.s.) driven by repeated elements and novel gene families across ecological guilds.</title>
        <authorList>
            <consortium name="Lawrence Berkeley National Laboratory"/>
            <person name="Harder C.B."/>
            <person name="Miyauchi S."/>
            <person name="Viragh M."/>
            <person name="Kuo A."/>
            <person name="Thoen E."/>
            <person name="Andreopoulos B."/>
            <person name="Lu D."/>
            <person name="Skrede I."/>
            <person name="Drula E."/>
            <person name="Henrissat B."/>
            <person name="Morin E."/>
            <person name="Kohler A."/>
            <person name="Barry K."/>
            <person name="LaButti K."/>
            <person name="Morin E."/>
            <person name="Salamov A."/>
            <person name="Lipzen A."/>
            <person name="Mereny Z."/>
            <person name="Hegedus B."/>
            <person name="Baldrian P."/>
            <person name="Stursova M."/>
            <person name="Weitz H."/>
            <person name="Taylor A."/>
            <person name="Grigoriev I.V."/>
            <person name="Nagy L.G."/>
            <person name="Martin F."/>
            <person name="Kauserud H."/>
        </authorList>
    </citation>
    <scope>NUCLEOTIDE SEQUENCE</scope>
    <source>
        <strain evidence="2">9144</strain>
    </source>
</reference>
<sequence length="310" mass="34197">MPLEVSRRTLANSRALHWQVSQCLAFLLANSHRFYRKVLSYTVHFGHYWRRRDQRLSGRWQRNSCVVPCMGLATVAVVIAVAAVRSGAPHTAYGPPQHGTVPECMPDHTRVRAHTRRDTCRARARHPRLPCYDTRTHPRVRAHAPATATAHAPAPTPATTPVRPRAHRRMHEQVLVRVRACTAGQGRERVGASMARMQPRWRHKRRSRACAPMLGARRARVGLHGWGQGPAGRGKRGTHAAPLAPEMSRARASARPQCWCGRGVRVHAPSLMLQRRRGKPGGPGQAHGVRAHAEGGTGSGCVAGVFMHSA</sequence>
<feature type="region of interest" description="Disordered" evidence="1">
    <location>
        <begin position="143"/>
        <end position="166"/>
    </location>
</feature>
<evidence type="ECO:0000313" key="2">
    <source>
        <dbReference type="EMBL" id="KAJ7230479.1"/>
    </source>
</evidence>
<organism evidence="2 3">
    <name type="scientific">Mycena pura</name>
    <dbReference type="NCBI Taxonomy" id="153505"/>
    <lineage>
        <taxon>Eukaryota</taxon>
        <taxon>Fungi</taxon>
        <taxon>Dikarya</taxon>
        <taxon>Basidiomycota</taxon>
        <taxon>Agaricomycotina</taxon>
        <taxon>Agaricomycetes</taxon>
        <taxon>Agaricomycetidae</taxon>
        <taxon>Agaricales</taxon>
        <taxon>Marasmiineae</taxon>
        <taxon>Mycenaceae</taxon>
        <taxon>Mycena</taxon>
    </lineage>
</organism>
<evidence type="ECO:0000313" key="3">
    <source>
        <dbReference type="Proteomes" id="UP001219525"/>
    </source>
</evidence>
<keyword evidence="3" id="KW-1185">Reference proteome</keyword>
<name>A0AAD7E5Y5_9AGAR</name>
<accession>A0AAD7E5Y5</accession>
<feature type="compositionally biased region" description="Low complexity" evidence="1">
    <location>
        <begin position="143"/>
        <end position="163"/>
    </location>
</feature>
<feature type="compositionally biased region" description="Basic residues" evidence="1">
    <location>
        <begin position="199"/>
        <end position="208"/>
    </location>
</feature>
<comment type="caution">
    <text evidence="2">The sequence shown here is derived from an EMBL/GenBank/DDBJ whole genome shotgun (WGS) entry which is preliminary data.</text>
</comment>
<dbReference type="EMBL" id="JARJCW010000001">
    <property type="protein sequence ID" value="KAJ7230479.1"/>
    <property type="molecule type" value="Genomic_DNA"/>
</dbReference>
<feature type="region of interest" description="Disordered" evidence="1">
    <location>
        <begin position="187"/>
        <end position="208"/>
    </location>
</feature>
<proteinExistence type="predicted"/>